<dbReference type="InterPro" id="IPR020846">
    <property type="entry name" value="MFS_dom"/>
</dbReference>
<gene>
    <name evidence="11" type="ORF">CN398_16320</name>
    <name evidence="10" type="ORF">CN461_20125</name>
    <name evidence="8" type="ORF">FO599_16310</name>
    <name evidence="9" type="ORF">U2F49_17385</name>
</gene>
<evidence type="ECO:0000256" key="4">
    <source>
        <dbReference type="ARBA" id="ARBA00022989"/>
    </source>
</evidence>
<evidence type="ECO:0000256" key="6">
    <source>
        <dbReference type="SAM" id="Phobius"/>
    </source>
</evidence>
<keyword evidence="4 6" id="KW-1133">Transmembrane helix</keyword>
<feature type="transmembrane region" description="Helical" evidence="6">
    <location>
        <begin position="279"/>
        <end position="295"/>
    </location>
</feature>
<reference evidence="9" key="3">
    <citation type="submission" date="2023-12" db="EMBL/GenBank/DDBJ databases">
        <title>Genome sequence of Bacillus thuringiensis strain SS10.</title>
        <authorList>
            <person name="Rouis S."/>
        </authorList>
    </citation>
    <scope>NUCLEOTIDE SEQUENCE</scope>
    <source>
        <strain evidence="9">SS10</strain>
    </source>
</reference>
<comment type="caution">
    <text evidence="11">The sequence shown here is derived from an EMBL/GenBank/DDBJ whole genome shotgun (WGS) entry which is preliminary data.</text>
</comment>
<sequence length="407" mass="43508">MFNSYREIFSAPGTKGFSLAGFIARMPISMMGIGIVTMLSQVSGDYWLAGAVAATFTLSSALLAPHISRMADQLGQSRILLPTTGISVFFTILLLLCTKYEAPYWTLFLSALCAGCMPNMSAMVRARWTKLYRGSHKLHTAFSFESVVDEICFIIGPVLSVSLSVMFFPEAAPLLSSVFLTIGVCLFTMQKSTEPPVHPRDITNNGTVFKIGSLRVLVFTLIAIGTIFGTIDVVSVAFAEQQGNTVAASFVLSVYAIGSCLAGLIFGTLKLNTPPYNQFLIAVTLSMITMLPLVFVNSITWLVVIVFFAGLSVAPTMIITMGLVEKIVPESKITEGMTWAITGLGIGVSLGSAIAGLVIDNFGAHVGFNVAIIAGGLALTIALLGYKTLHSAYSHVVIKQDEHSIES</sequence>
<reference evidence="12 13" key="1">
    <citation type="submission" date="2017-09" db="EMBL/GenBank/DDBJ databases">
        <title>Large-scale bioinformatics analysis of Bacillus genomes uncovers conserved roles of natural products in bacterial physiology.</title>
        <authorList>
            <consortium name="Agbiome Team Llc"/>
            <person name="Bleich R.M."/>
            <person name="Kirk G.J."/>
            <person name="Santa Maria K.C."/>
            <person name="Allen S.E."/>
            <person name="Farag S."/>
            <person name="Shank E.A."/>
            <person name="Bowers A."/>
        </authorList>
    </citation>
    <scope>NUCLEOTIDE SEQUENCE [LARGE SCALE GENOMIC DNA]</scope>
    <source>
        <strain evidence="10 13">AFS007900</strain>
        <strain evidence="11 12">AFS015413</strain>
    </source>
</reference>
<feature type="transmembrane region" description="Helical" evidence="6">
    <location>
        <begin position="336"/>
        <end position="359"/>
    </location>
</feature>
<dbReference type="Proteomes" id="UP001181533">
    <property type="component" value="Unassembled WGS sequence"/>
</dbReference>
<evidence type="ECO:0000256" key="1">
    <source>
        <dbReference type="ARBA" id="ARBA00004651"/>
    </source>
</evidence>
<feature type="transmembrane region" description="Helical" evidence="6">
    <location>
        <begin position="79"/>
        <end position="96"/>
    </location>
</feature>
<evidence type="ECO:0000256" key="3">
    <source>
        <dbReference type="ARBA" id="ARBA00022692"/>
    </source>
</evidence>
<feature type="transmembrane region" description="Helical" evidence="6">
    <location>
        <begin position="102"/>
        <end position="126"/>
    </location>
</feature>
<evidence type="ECO:0000313" key="10">
    <source>
        <dbReference type="EMBL" id="PEX47273.1"/>
    </source>
</evidence>
<feature type="transmembrane region" description="Helical" evidence="6">
    <location>
        <begin position="214"/>
        <end position="239"/>
    </location>
</feature>
<evidence type="ECO:0000313" key="12">
    <source>
        <dbReference type="Proteomes" id="UP000220397"/>
    </source>
</evidence>
<name>A0A9X6VAH6_BACTU</name>
<feature type="transmembrane region" description="Helical" evidence="6">
    <location>
        <begin position="301"/>
        <end position="324"/>
    </location>
</feature>
<dbReference type="GO" id="GO:0005886">
    <property type="term" value="C:plasma membrane"/>
    <property type="evidence" value="ECO:0007669"/>
    <property type="project" value="UniProtKB-SubCell"/>
</dbReference>
<reference evidence="8" key="2">
    <citation type="submission" date="2019-07" db="EMBL/GenBank/DDBJ databases">
        <title>Phylogenomic Reclassification of ATCC Bacillus Strains and Various Taxa within the Genus Bacillus.</title>
        <authorList>
            <person name="Riojas M.A."/>
            <person name="Frank A.M."/>
            <person name="Fenn S.L."/>
            <person name="King S.P."/>
            <person name="Brower S.M."/>
            <person name="Hazbon M.H."/>
        </authorList>
    </citation>
    <scope>NUCLEOTIDE SEQUENCE</scope>
    <source>
        <strain evidence="8">ATCC 35646</strain>
    </source>
</reference>
<evidence type="ECO:0000313" key="13">
    <source>
        <dbReference type="Proteomes" id="UP000220502"/>
    </source>
</evidence>
<dbReference type="PANTHER" id="PTHR23542">
    <property type="match status" value="1"/>
</dbReference>
<dbReference type="RefSeq" id="WP_015945917.1">
    <property type="nucleotide sequence ID" value="NZ_CABLCE010000001.1"/>
</dbReference>
<proteinExistence type="predicted"/>
<comment type="subcellular location">
    <subcellularLocation>
        <location evidence="1">Cell membrane</location>
        <topology evidence="1">Multi-pass membrane protein</topology>
    </subcellularLocation>
</comment>
<feature type="transmembrane region" description="Helical" evidence="6">
    <location>
        <begin position="245"/>
        <end position="267"/>
    </location>
</feature>
<dbReference type="SUPFAM" id="SSF103473">
    <property type="entry name" value="MFS general substrate transporter"/>
    <property type="match status" value="1"/>
</dbReference>
<accession>A0A9X6VAH6</accession>
<dbReference type="InterPro" id="IPR011701">
    <property type="entry name" value="MFS"/>
</dbReference>
<protein>
    <submittedName>
        <fullName evidence="11">MFS transporter</fullName>
    </submittedName>
</protein>
<organism evidence="11 12">
    <name type="scientific">Bacillus thuringiensis</name>
    <dbReference type="NCBI Taxonomy" id="1428"/>
    <lineage>
        <taxon>Bacteria</taxon>
        <taxon>Bacillati</taxon>
        <taxon>Bacillota</taxon>
        <taxon>Bacilli</taxon>
        <taxon>Bacillales</taxon>
        <taxon>Bacillaceae</taxon>
        <taxon>Bacillus</taxon>
        <taxon>Bacillus cereus group</taxon>
    </lineage>
</organism>
<keyword evidence="3 6" id="KW-0812">Transmembrane</keyword>
<dbReference type="PROSITE" id="PS50850">
    <property type="entry name" value="MFS"/>
    <property type="match status" value="1"/>
</dbReference>
<dbReference type="InterPro" id="IPR036259">
    <property type="entry name" value="MFS_trans_sf"/>
</dbReference>
<dbReference type="AlphaFoldDB" id="A0A9X6VAH6"/>
<feature type="transmembrane region" description="Helical" evidence="6">
    <location>
        <begin position="147"/>
        <end position="168"/>
    </location>
</feature>
<evidence type="ECO:0000313" key="9">
    <source>
        <dbReference type="EMBL" id="MDZ5478030.1"/>
    </source>
</evidence>
<dbReference type="Proteomes" id="UP001292252">
    <property type="component" value="Unassembled WGS sequence"/>
</dbReference>
<dbReference type="EMBL" id="JAXOTW010000009">
    <property type="protein sequence ID" value="MDZ5478030.1"/>
    <property type="molecule type" value="Genomic_DNA"/>
</dbReference>
<feature type="transmembrane region" description="Helical" evidence="6">
    <location>
        <begin position="20"/>
        <end position="40"/>
    </location>
</feature>
<dbReference type="EMBL" id="VKQN01000018">
    <property type="protein sequence ID" value="MDR4177642.1"/>
    <property type="molecule type" value="Genomic_DNA"/>
</dbReference>
<dbReference type="EMBL" id="NTXF01000031">
    <property type="protein sequence ID" value="PEX47273.1"/>
    <property type="molecule type" value="Genomic_DNA"/>
</dbReference>
<dbReference type="Pfam" id="PF07690">
    <property type="entry name" value="MFS_1"/>
    <property type="match status" value="1"/>
</dbReference>
<dbReference type="PANTHER" id="PTHR23542:SF1">
    <property type="entry name" value="MAJOR FACILITATOR SUPERFAMILY (MFS) PROFILE DOMAIN-CONTAINING PROTEIN"/>
    <property type="match status" value="1"/>
</dbReference>
<evidence type="ECO:0000313" key="8">
    <source>
        <dbReference type="EMBL" id="MDR4177642.1"/>
    </source>
</evidence>
<evidence type="ECO:0000256" key="5">
    <source>
        <dbReference type="ARBA" id="ARBA00023136"/>
    </source>
</evidence>
<feature type="transmembrane region" description="Helical" evidence="6">
    <location>
        <begin position="365"/>
        <end position="386"/>
    </location>
</feature>
<feature type="transmembrane region" description="Helical" evidence="6">
    <location>
        <begin position="46"/>
        <end position="67"/>
    </location>
</feature>
<feature type="domain" description="Major facilitator superfamily (MFS) profile" evidence="7">
    <location>
        <begin position="213"/>
        <end position="407"/>
    </location>
</feature>
<feature type="transmembrane region" description="Helical" evidence="6">
    <location>
        <begin position="174"/>
        <end position="193"/>
    </location>
</feature>
<dbReference type="GO" id="GO:0022857">
    <property type="term" value="F:transmembrane transporter activity"/>
    <property type="evidence" value="ECO:0007669"/>
    <property type="project" value="InterPro"/>
</dbReference>
<evidence type="ECO:0000313" key="11">
    <source>
        <dbReference type="EMBL" id="PFB03107.1"/>
    </source>
</evidence>
<evidence type="ECO:0000259" key="7">
    <source>
        <dbReference type="PROSITE" id="PS50850"/>
    </source>
</evidence>
<dbReference type="Proteomes" id="UP000220502">
    <property type="component" value="Unassembled WGS sequence"/>
</dbReference>
<evidence type="ECO:0000256" key="2">
    <source>
        <dbReference type="ARBA" id="ARBA00022448"/>
    </source>
</evidence>
<dbReference type="Gene3D" id="1.20.1250.20">
    <property type="entry name" value="MFS general substrate transporter like domains"/>
    <property type="match status" value="2"/>
</dbReference>
<dbReference type="Proteomes" id="UP000220397">
    <property type="component" value="Unassembled WGS sequence"/>
</dbReference>
<keyword evidence="5 6" id="KW-0472">Membrane</keyword>
<dbReference type="EMBL" id="NTUS01000052">
    <property type="protein sequence ID" value="PFB03107.1"/>
    <property type="molecule type" value="Genomic_DNA"/>
</dbReference>
<keyword evidence="2" id="KW-0813">Transport</keyword>